<dbReference type="VEuPathDB" id="CryptoDB:Vbra_6079"/>
<dbReference type="PhylomeDB" id="A0A0G4FY72"/>
<dbReference type="Proteomes" id="UP000041254">
    <property type="component" value="Unassembled WGS sequence"/>
</dbReference>
<feature type="compositionally biased region" description="Acidic residues" evidence="1">
    <location>
        <begin position="259"/>
        <end position="269"/>
    </location>
</feature>
<feature type="region of interest" description="Disordered" evidence="1">
    <location>
        <begin position="250"/>
        <end position="280"/>
    </location>
</feature>
<protein>
    <submittedName>
        <fullName evidence="2">Uncharacterized protein</fullName>
    </submittedName>
</protein>
<evidence type="ECO:0000313" key="3">
    <source>
        <dbReference type="Proteomes" id="UP000041254"/>
    </source>
</evidence>
<dbReference type="InParanoid" id="A0A0G4FY72"/>
<name>A0A0G4FY72_VITBC</name>
<feature type="compositionally biased region" description="Low complexity" evidence="1">
    <location>
        <begin position="225"/>
        <end position="237"/>
    </location>
</feature>
<gene>
    <name evidence="2" type="ORF">Vbra_6079</name>
</gene>
<reference evidence="2 3" key="1">
    <citation type="submission" date="2014-11" db="EMBL/GenBank/DDBJ databases">
        <authorList>
            <person name="Zhu J."/>
            <person name="Qi W."/>
            <person name="Song R."/>
        </authorList>
    </citation>
    <scope>NUCLEOTIDE SEQUENCE [LARGE SCALE GENOMIC DNA]</scope>
</reference>
<dbReference type="AlphaFoldDB" id="A0A0G4FY72"/>
<keyword evidence="3" id="KW-1185">Reference proteome</keyword>
<sequence>MPLQPMPRTYSAPADIWKRIRAASIRLYVPILELTPALFSPLPQQSVKALDICTGLKTYTGRRALCGADVSTTNGETRRQGAWRLVCSDRYDDQLREAMMEEEPPEGISIYIRVACGASVIGLDALRRSPDLAEISREAPTQVELDDMGQMKSLFPLEEMVLHAELPILFQDAPNAADLEQQTLSSSFWSRMRWLKESVDVAYNLRYDEDPPAKHPPVAHQQPPTASTSAADAAAGTSEAAVLGEMRLNGEEQQLALPDDTDNDDSDDSDSNRRPSAAAAALNSMVDAACEAFENKGMYD</sequence>
<proteinExistence type="predicted"/>
<evidence type="ECO:0000313" key="2">
    <source>
        <dbReference type="EMBL" id="CEM20111.1"/>
    </source>
</evidence>
<feature type="region of interest" description="Disordered" evidence="1">
    <location>
        <begin position="207"/>
        <end position="237"/>
    </location>
</feature>
<accession>A0A0G4FY72</accession>
<evidence type="ECO:0000256" key="1">
    <source>
        <dbReference type="SAM" id="MobiDB-lite"/>
    </source>
</evidence>
<organism evidence="2 3">
    <name type="scientific">Vitrella brassicaformis (strain CCMP3155)</name>
    <dbReference type="NCBI Taxonomy" id="1169540"/>
    <lineage>
        <taxon>Eukaryota</taxon>
        <taxon>Sar</taxon>
        <taxon>Alveolata</taxon>
        <taxon>Colpodellida</taxon>
        <taxon>Vitrellaceae</taxon>
        <taxon>Vitrella</taxon>
    </lineage>
</organism>
<dbReference type="EMBL" id="CDMY01000520">
    <property type="protein sequence ID" value="CEM20111.1"/>
    <property type="molecule type" value="Genomic_DNA"/>
</dbReference>